<dbReference type="PANTHER" id="PTHR14684:SF2">
    <property type="entry name" value="THIOREDOXIN DOMAIN-CONTAINING PROTEIN 15"/>
    <property type="match status" value="1"/>
</dbReference>
<dbReference type="InterPro" id="IPR013766">
    <property type="entry name" value="Thioredoxin_domain"/>
</dbReference>
<evidence type="ECO:0000313" key="4">
    <source>
        <dbReference type="Proteomes" id="UP000515152"/>
    </source>
</evidence>
<dbReference type="Gene3D" id="3.40.30.10">
    <property type="entry name" value="Glutaredoxin"/>
    <property type="match status" value="1"/>
</dbReference>
<keyword evidence="1" id="KW-0472">Membrane</keyword>
<dbReference type="OrthoDB" id="1899781at2759"/>
<dbReference type="InterPro" id="IPR036249">
    <property type="entry name" value="Thioredoxin-like_sf"/>
</dbReference>
<dbReference type="RefSeq" id="XP_012678439.1">
    <property type="nucleotide sequence ID" value="XM_012822985.3"/>
</dbReference>
<dbReference type="GeneID" id="105896246"/>
<dbReference type="GO" id="GO:0060271">
    <property type="term" value="P:cilium assembly"/>
    <property type="evidence" value="ECO:0007669"/>
    <property type="project" value="TreeGrafter"/>
</dbReference>
<dbReference type="Pfam" id="PF00085">
    <property type="entry name" value="Thioredoxin"/>
    <property type="match status" value="1"/>
</dbReference>
<name>A0A6P3VRM6_CLUHA</name>
<feature type="signal peptide" evidence="2">
    <location>
        <begin position="1"/>
        <end position="25"/>
    </location>
</feature>
<dbReference type="Proteomes" id="UP000515152">
    <property type="component" value="Chromosome 8"/>
</dbReference>
<dbReference type="CTD" id="79770"/>
<feature type="transmembrane region" description="Helical" evidence="1">
    <location>
        <begin position="301"/>
        <end position="319"/>
    </location>
</feature>
<organism evidence="4 5">
    <name type="scientific">Clupea harengus</name>
    <name type="common">Atlantic herring</name>
    <dbReference type="NCBI Taxonomy" id="7950"/>
    <lineage>
        <taxon>Eukaryota</taxon>
        <taxon>Metazoa</taxon>
        <taxon>Chordata</taxon>
        <taxon>Craniata</taxon>
        <taxon>Vertebrata</taxon>
        <taxon>Euteleostomi</taxon>
        <taxon>Actinopterygii</taxon>
        <taxon>Neopterygii</taxon>
        <taxon>Teleostei</taxon>
        <taxon>Clupei</taxon>
        <taxon>Clupeiformes</taxon>
        <taxon>Clupeoidei</taxon>
        <taxon>Clupeidae</taxon>
        <taxon>Clupea</taxon>
    </lineage>
</organism>
<dbReference type="GO" id="GO:0005929">
    <property type="term" value="C:cilium"/>
    <property type="evidence" value="ECO:0007669"/>
    <property type="project" value="TreeGrafter"/>
</dbReference>
<reference evidence="5" key="1">
    <citation type="submission" date="2025-08" db="UniProtKB">
        <authorList>
            <consortium name="RefSeq"/>
        </authorList>
    </citation>
    <scope>IDENTIFICATION</scope>
</reference>
<dbReference type="SUPFAM" id="SSF52833">
    <property type="entry name" value="Thioredoxin-like"/>
    <property type="match status" value="1"/>
</dbReference>
<dbReference type="InterPro" id="IPR042418">
    <property type="entry name" value="TXNDC15"/>
</dbReference>
<sequence>MGGALEPVECICILFFSLFVISFTASPDEVPEFKMSEDTYLDAKQTPEYVVEETQAASKRQFKTAEIADAVMGTELPANSAGLESLIPSPGDPMAGFTGHCGEETCVRETPEDTSELDIRENEEPLILEMIHTDTSAAEDQNSTETAKTYKVNCDKRNITGMVNFTIQVLNASQDLMDFLNVNGTECSLVLFYTTWCQFSASLAPHFNALPRVFPTMHFLALDASQHGSLSTRFGTVAVPNILLFQGVKPMARFNHTDRILETLTSFIVNQTGFEAASDQTVTEEDNFGPLPSVPVKSIDWLLVFSVLFIIGFTVYAILRTDSVRWLIPGQDHDHQD</sequence>
<accession>A0A6P3VRM6</accession>
<dbReference type="AlphaFoldDB" id="A0A6P3VRM6"/>
<proteinExistence type="predicted"/>
<keyword evidence="4" id="KW-1185">Reference proteome</keyword>
<feature type="domain" description="Thioredoxin" evidence="3">
    <location>
        <begin position="185"/>
        <end position="267"/>
    </location>
</feature>
<keyword evidence="1" id="KW-1133">Transmembrane helix</keyword>
<feature type="chain" id="PRO_5027966343" evidence="2">
    <location>
        <begin position="26"/>
        <end position="337"/>
    </location>
</feature>
<dbReference type="PANTHER" id="PTHR14684">
    <property type="entry name" value="THIOREDOXIN DOMAIN-CONTAINING PROTEIN 15"/>
    <property type="match status" value="1"/>
</dbReference>
<evidence type="ECO:0000313" key="5">
    <source>
        <dbReference type="RefSeq" id="XP_012678439.1"/>
    </source>
</evidence>
<protein>
    <submittedName>
        <fullName evidence="5">Thioredoxin domain-containing protein 15</fullName>
    </submittedName>
</protein>
<evidence type="ECO:0000256" key="1">
    <source>
        <dbReference type="SAM" id="Phobius"/>
    </source>
</evidence>
<gene>
    <name evidence="5" type="primary">txndc15</name>
</gene>
<keyword evidence="2" id="KW-0732">Signal</keyword>
<keyword evidence="1" id="KW-0812">Transmembrane</keyword>
<evidence type="ECO:0000256" key="2">
    <source>
        <dbReference type="SAM" id="SignalP"/>
    </source>
</evidence>
<dbReference type="KEGG" id="char:105896246"/>
<evidence type="ECO:0000259" key="3">
    <source>
        <dbReference type="Pfam" id="PF00085"/>
    </source>
</evidence>